<dbReference type="EMBL" id="ON704650">
    <property type="protein sequence ID" value="UZE89761.1"/>
    <property type="molecule type" value="Genomic_DNA"/>
</dbReference>
<keyword evidence="2" id="KW-1185">Reference proteome</keyword>
<protein>
    <submittedName>
        <fullName evidence="1">Uncharacterized protein</fullName>
    </submittedName>
</protein>
<dbReference type="Proteomes" id="UP001264959">
    <property type="component" value="Segment"/>
</dbReference>
<proteinExistence type="predicted"/>
<organism evidence="1 2">
    <name type="scientific">Parapoynx stagnalis nucleopolyhedrovirus</name>
    <dbReference type="NCBI Taxonomy" id="2993413"/>
    <lineage>
        <taxon>Viruses</taxon>
        <taxon>Viruses incertae sedis</taxon>
        <taxon>Naldaviricetes</taxon>
        <taxon>Lefavirales</taxon>
        <taxon>Baculoviridae</taxon>
        <taxon>Alphabaculovirus</taxon>
        <taxon>Alphabaculovirus pastagnalis</taxon>
    </lineage>
</organism>
<accession>A0A9E7YDZ9</accession>
<reference evidence="1" key="1">
    <citation type="journal article" date="2022" name="Viruses">
        <title>The Parapoynx stagnalis Nucleopolyhedrovirus (PastNPV), a Divergent Member of the Alphabaculovirus Group I Clade, Encodes a Homolog of Ran GTPase.</title>
        <authorList>
            <person name="Harrison R.L."/>
            <person name="Rowley D.L."/>
        </authorList>
    </citation>
    <scope>NUCLEOTIDE SEQUENCE</scope>
    <source>
        <strain evidence="1">BCIPV-473</strain>
    </source>
</reference>
<evidence type="ECO:0000313" key="1">
    <source>
        <dbReference type="EMBL" id="UZE89761.1"/>
    </source>
</evidence>
<name>A0A9E7YDZ9_9ABAC</name>
<sequence length="154" mass="18481">MGTCGEITKFSVFDDDDIVLFDSIVQLIKNTDVLKYAGNINQEPELSSISTSRKELYLLMWITKYGESLFLPKYWTFEFYKNCNRNVRYFKCSIVQSMWCNFEKYEYYTEESVDKLYNVVFDLNNYCIWCKRPLFAIIDVEDNKDFRCFNKCCN</sequence>
<evidence type="ECO:0000313" key="2">
    <source>
        <dbReference type="Proteomes" id="UP001264959"/>
    </source>
</evidence>